<keyword evidence="8" id="KW-1185">Reference proteome</keyword>
<evidence type="ECO:0000256" key="1">
    <source>
        <dbReference type="ARBA" id="ARBA00004651"/>
    </source>
</evidence>
<dbReference type="OrthoDB" id="6775871at2"/>
<evidence type="ECO:0000313" key="8">
    <source>
        <dbReference type="Proteomes" id="UP000054926"/>
    </source>
</evidence>
<dbReference type="PANTHER" id="PTHR30250">
    <property type="entry name" value="PST FAMILY PREDICTED COLANIC ACID TRANSPORTER"/>
    <property type="match status" value="1"/>
</dbReference>
<feature type="transmembrane region" description="Helical" evidence="6">
    <location>
        <begin position="12"/>
        <end position="31"/>
    </location>
</feature>
<evidence type="ECO:0000313" key="7">
    <source>
        <dbReference type="EMBL" id="KTD69657.1"/>
    </source>
</evidence>
<evidence type="ECO:0000256" key="3">
    <source>
        <dbReference type="ARBA" id="ARBA00022692"/>
    </source>
</evidence>
<dbReference type="PATRIC" id="fig|947033.5.peg.2985"/>
<dbReference type="Proteomes" id="UP000054926">
    <property type="component" value="Unassembled WGS sequence"/>
</dbReference>
<evidence type="ECO:0000256" key="2">
    <source>
        <dbReference type="ARBA" id="ARBA00022475"/>
    </source>
</evidence>
<proteinExistence type="predicted"/>
<keyword evidence="4 6" id="KW-1133">Transmembrane helix</keyword>
<dbReference type="STRING" id="947033.Lste_2815"/>
<dbReference type="InterPro" id="IPR050833">
    <property type="entry name" value="Poly_Biosynth_Transport"/>
</dbReference>
<feature type="transmembrane region" description="Helical" evidence="6">
    <location>
        <begin position="169"/>
        <end position="190"/>
    </location>
</feature>
<feature type="transmembrane region" description="Helical" evidence="6">
    <location>
        <begin position="324"/>
        <end position="346"/>
    </location>
</feature>
<evidence type="ECO:0000256" key="4">
    <source>
        <dbReference type="ARBA" id="ARBA00022989"/>
    </source>
</evidence>
<feature type="transmembrane region" description="Helical" evidence="6">
    <location>
        <begin position="385"/>
        <end position="409"/>
    </location>
</feature>
<evidence type="ECO:0000256" key="5">
    <source>
        <dbReference type="ARBA" id="ARBA00023136"/>
    </source>
</evidence>
<comment type="subcellular location">
    <subcellularLocation>
        <location evidence="1">Cell membrane</location>
        <topology evidence="1">Multi-pass membrane protein</topology>
    </subcellularLocation>
</comment>
<keyword evidence="2" id="KW-1003">Cell membrane</keyword>
<reference evidence="7 8" key="1">
    <citation type="submission" date="2015-11" db="EMBL/GenBank/DDBJ databases">
        <title>Genomic analysis of 38 Legionella species identifies large and diverse effector repertoires.</title>
        <authorList>
            <person name="Burstein D."/>
            <person name="Amaro F."/>
            <person name="Zusman T."/>
            <person name="Lifshitz Z."/>
            <person name="Cohen O."/>
            <person name="Gilbert J.A."/>
            <person name="Pupko T."/>
            <person name="Shuman H.A."/>
            <person name="Segal G."/>
        </authorList>
    </citation>
    <scope>NUCLEOTIDE SEQUENCE [LARGE SCALE GENOMIC DNA]</scope>
    <source>
        <strain evidence="7 8">IMVS3376</strain>
    </source>
</reference>
<feature type="transmembrane region" description="Helical" evidence="6">
    <location>
        <begin position="257"/>
        <end position="278"/>
    </location>
</feature>
<dbReference type="InterPro" id="IPR002797">
    <property type="entry name" value="Polysacc_synth"/>
</dbReference>
<keyword evidence="5 6" id="KW-0472">Membrane</keyword>
<dbReference type="GO" id="GO:0005886">
    <property type="term" value="C:plasma membrane"/>
    <property type="evidence" value="ECO:0007669"/>
    <property type="project" value="UniProtKB-SubCell"/>
</dbReference>
<comment type="caution">
    <text evidence="7">The sequence shown here is derived from an EMBL/GenBank/DDBJ whole genome shotgun (WGS) entry which is preliminary data.</text>
</comment>
<keyword evidence="3 6" id="KW-0812">Transmembrane</keyword>
<gene>
    <name evidence="7" type="ORF">Lste_2815</name>
</gene>
<name>A0A0W0ZL19_9GAMM</name>
<accession>A0A0W0ZL19</accession>
<evidence type="ECO:0000256" key="6">
    <source>
        <dbReference type="SAM" id="Phobius"/>
    </source>
</evidence>
<protein>
    <submittedName>
        <fullName evidence="7">Polysaccharide biosynthesis protein</fullName>
    </submittedName>
</protein>
<dbReference type="Pfam" id="PF01943">
    <property type="entry name" value="Polysacc_synt"/>
    <property type="match status" value="1"/>
</dbReference>
<feature type="transmembrane region" description="Helical" evidence="6">
    <location>
        <begin position="84"/>
        <end position="106"/>
    </location>
</feature>
<feature type="transmembrane region" description="Helical" evidence="6">
    <location>
        <begin position="143"/>
        <end position="163"/>
    </location>
</feature>
<dbReference type="AlphaFoldDB" id="A0A0W0ZL19"/>
<feature type="transmembrane region" description="Helical" evidence="6">
    <location>
        <begin position="37"/>
        <end position="63"/>
    </location>
</feature>
<feature type="transmembrane region" description="Helical" evidence="6">
    <location>
        <begin position="290"/>
        <end position="312"/>
    </location>
</feature>
<feature type="transmembrane region" description="Helical" evidence="6">
    <location>
        <begin position="358"/>
        <end position="379"/>
    </location>
</feature>
<dbReference type="PANTHER" id="PTHR30250:SF11">
    <property type="entry name" value="O-ANTIGEN TRANSPORTER-RELATED"/>
    <property type="match status" value="1"/>
</dbReference>
<feature type="transmembrane region" description="Helical" evidence="6">
    <location>
        <begin position="112"/>
        <end position="136"/>
    </location>
</feature>
<organism evidence="7 8">
    <name type="scientific">Legionella steelei</name>
    <dbReference type="NCBI Taxonomy" id="947033"/>
    <lineage>
        <taxon>Bacteria</taxon>
        <taxon>Pseudomonadati</taxon>
        <taxon>Pseudomonadota</taxon>
        <taxon>Gammaproteobacteria</taxon>
        <taxon>Legionellales</taxon>
        <taxon>Legionellaceae</taxon>
        <taxon>Legionella</taxon>
    </lineage>
</organism>
<feature type="transmembrane region" description="Helical" evidence="6">
    <location>
        <begin position="211"/>
        <end position="237"/>
    </location>
</feature>
<sequence length="429" mass="47368">MHRLFIIFGSTVIQKIAVFIMMIIAARIMNIDEFGSFAFIYATSVTLTSFLGEGLATTANRYVSIKEQEDNLKICKLTGELIKCSFAVSCLLLFIFMFCSFVSVWLSKDNSVLILLKWASLIPFFTLQNTVLNAILNCFEKNIAAALIGGIGSILSVVLGLFFAKSYGVVGMCVGLTIGLFFATLSYYITIHKDIVTLNVKFIDISKVYHIIKTFTVPTWGAMALGGPVHWVCLTVLATSGSEGVRNLAVFTAFFQWHVILNFIPSSVANFTIPFLVKEKGRNDRAFVHAIMKIFAANAVTGLSILLMVLLLKEQILLIYDADFAQYGNVLLLISLCGYVASFALVMSQVLWSSGKAWLNFSAAFFYAVTYIVATFVLVKFFALGAIGLGFSILISSFLQLIFQIRLFINSSELKLNGSRLMIVDNQDG</sequence>
<dbReference type="RefSeq" id="WP_058511581.1">
    <property type="nucleotide sequence ID" value="NZ_LNYY01000019.1"/>
</dbReference>
<dbReference type="EMBL" id="LNYY01000019">
    <property type="protein sequence ID" value="KTD69657.1"/>
    <property type="molecule type" value="Genomic_DNA"/>
</dbReference>